<comment type="similarity">
    <text evidence="2">Belongs to the AB hydrolase superfamily. Epoxide hydrolase family.</text>
</comment>
<dbReference type="InterPro" id="IPR000073">
    <property type="entry name" value="AB_hydrolase_1"/>
</dbReference>
<feature type="domain" description="AB hydrolase-1" evidence="3">
    <location>
        <begin position="41"/>
        <end position="129"/>
    </location>
</feature>
<dbReference type="InterPro" id="IPR000639">
    <property type="entry name" value="Epox_hydrolase-like"/>
</dbReference>
<name>A0A5B0NSR8_PUCGR</name>
<evidence type="ECO:0000256" key="1">
    <source>
        <dbReference type="ARBA" id="ARBA00022801"/>
    </source>
</evidence>
<comment type="caution">
    <text evidence="4">The sequence shown here is derived from an EMBL/GenBank/DDBJ whole genome shotgun (WGS) entry which is preliminary data.</text>
</comment>
<evidence type="ECO:0000256" key="2">
    <source>
        <dbReference type="ARBA" id="ARBA00038334"/>
    </source>
</evidence>
<dbReference type="EMBL" id="VDEP01000376">
    <property type="protein sequence ID" value="KAA1092285.1"/>
    <property type="molecule type" value="Genomic_DNA"/>
</dbReference>
<keyword evidence="1" id="KW-0378">Hydrolase</keyword>
<sequence length="353" mass="39867">MLVLQDPGIFTYKTLEVTLIKAPLRKTRLPSCFVCMDSAFSWRYQIVDLVERGYRVIAPDLLGFGGTSKPTGLEAYAKASMCKSIVEILDHEGVVGKITIVSHDWGSILAARFLSYHPEKVKFWATLCVPPTAPAQLGQGVDYVELIRKHIPQFGYQIYFMSEESNEEMDQYCQTVMLLLYFHFERGLETSIEERLLKYKDESIVFEGVLQKQLKEVADELESVTIEDPEISYVVSEIKKSGLSPALNWYRARTLDERDEEAALLPVAFSSDIRCLFMGAPNDPPLPPGMFTEDSKRKMFPSANVECINIEGGNHFFMEAPSHRSQVTKVLGDWIDTQEKLLAATASTPNLEN</sequence>
<proteinExistence type="inferred from homology"/>
<organism evidence="4 5">
    <name type="scientific">Puccinia graminis f. sp. tritici</name>
    <dbReference type="NCBI Taxonomy" id="56615"/>
    <lineage>
        <taxon>Eukaryota</taxon>
        <taxon>Fungi</taxon>
        <taxon>Dikarya</taxon>
        <taxon>Basidiomycota</taxon>
        <taxon>Pucciniomycotina</taxon>
        <taxon>Pucciniomycetes</taxon>
        <taxon>Pucciniales</taxon>
        <taxon>Pucciniaceae</taxon>
        <taxon>Puccinia</taxon>
    </lineage>
</organism>
<dbReference type="Pfam" id="PF00561">
    <property type="entry name" value="Abhydrolase_1"/>
    <property type="match status" value="1"/>
</dbReference>
<evidence type="ECO:0000313" key="5">
    <source>
        <dbReference type="Proteomes" id="UP000325313"/>
    </source>
</evidence>
<dbReference type="PANTHER" id="PTHR43329">
    <property type="entry name" value="EPOXIDE HYDROLASE"/>
    <property type="match status" value="1"/>
</dbReference>
<accession>A0A5B0NSR8</accession>
<protein>
    <recommendedName>
        <fullName evidence="3">AB hydrolase-1 domain-containing protein</fullName>
    </recommendedName>
</protein>
<dbReference type="PRINTS" id="PR00111">
    <property type="entry name" value="ABHYDROLASE"/>
</dbReference>
<reference evidence="4 5" key="1">
    <citation type="submission" date="2019-05" db="EMBL/GenBank/DDBJ databases">
        <title>Emergence of the Ug99 lineage of the wheat stem rust pathogen through somatic hybridization.</title>
        <authorList>
            <person name="Li F."/>
            <person name="Upadhyaya N.M."/>
            <person name="Sperschneider J."/>
            <person name="Matny O."/>
            <person name="Nguyen-Phuc H."/>
            <person name="Mago R."/>
            <person name="Raley C."/>
            <person name="Miller M.E."/>
            <person name="Silverstein K.A.T."/>
            <person name="Henningsen E."/>
            <person name="Hirsch C.D."/>
            <person name="Visser B."/>
            <person name="Pretorius Z.A."/>
            <person name="Steffenson B.J."/>
            <person name="Schwessinger B."/>
            <person name="Dodds P.N."/>
            <person name="Figueroa M."/>
        </authorList>
    </citation>
    <scope>NUCLEOTIDE SEQUENCE [LARGE SCALE GENOMIC DNA]</scope>
    <source>
        <strain evidence="4 5">Ug99</strain>
    </source>
</reference>
<evidence type="ECO:0000313" key="4">
    <source>
        <dbReference type="EMBL" id="KAA1092285.1"/>
    </source>
</evidence>
<dbReference type="Proteomes" id="UP000325313">
    <property type="component" value="Unassembled WGS sequence"/>
</dbReference>
<dbReference type="GO" id="GO:0016787">
    <property type="term" value="F:hydrolase activity"/>
    <property type="evidence" value="ECO:0007669"/>
    <property type="project" value="UniProtKB-KW"/>
</dbReference>
<gene>
    <name evidence="4" type="ORF">PGTUg99_013875</name>
</gene>
<dbReference type="Gene3D" id="3.40.50.1820">
    <property type="entry name" value="alpha/beta hydrolase"/>
    <property type="match status" value="1"/>
</dbReference>
<dbReference type="SUPFAM" id="SSF53474">
    <property type="entry name" value="alpha/beta-Hydrolases"/>
    <property type="match status" value="1"/>
</dbReference>
<dbReference type="AlphaFoldDB" id="A0A5B0NSR8"/>
<dbReference type="InterPro" id="IPR029058">
    <property type="entry name" value="AB_hydrolase_fold"/>
</dbReference>
<evidence type="ECO:0000259" key="3">
    <source>
        <dbReference type="Pfam" id="PF00561"/>
    </source>
</evidence>
<dbReference type="PRINTS" id="PR00412">
    <property type="entry name" value="EPOXHYDRLASE"/>
</dbReference>